<feature type="transmembrane region" description="Helical" evidence="6">
    <location>
        <begin position="32"/>
        <end position="54"/>
    </location>
</feature>
<feature type="transmembrane region" description="Helical" evidence="6">
    <location>
        <begin position="9"/>
        <end position="26"/>
    </location>
</feature>
<dbReference type="PANTHER" id="PTHR23504:SF1">
    <property type="entry name" value="GH21943P-RELATED"/>
    <property type="match status" value="1"/>
</dbReference>
<dbReference type="Proteomes" id="UP001431783">
    <property type="component" value="Unassembled WGS sequence"/>
</dbReference>
<evidence type="ECO:0000313" key="7">
    <source>
        <dbReference type="EMBL" id="KAK9876279.1"/>
    </source>
</evidence>
<organism evidence="7 8">
    <name type="scientific">Henosepilachna vigintioctopunctata</name>
    <dbReference type="NCBI Taxonomy" id="420089"/>
    <lineage>
        <taxon>Eukaryota</taxon>
        <taxon>Metazoa</taxon>
        <taxon>Ecdysozoa</taxon>
        <taxon>Arthropoda</taxon>
        <taxon>Hexapoda</taxon>
        <taxon>Insecta</taxon>
        <taxon>Pterygota</taxon>
        <taxon>Neoptera</taxon>
        <taxon>Endopterygota</taxon>
        <taxon>Coleoptera</taxon>
        <taxon>Polyphaga</taxon>
        <taxon>Cucujiformia</taxon>
        <taxon>Coccinelloidea</taxon>
        <taxon>Coccinellidae</taxon>
        <taxon>Epilachninae</taxon>
        <taxon>Epilachnini</taxon>
        <taxon>Henosepilachna</taxon>
    </lineage>
</organism>
<dbReference type="PRINTS" id="PR01035">
    <property type="entry name" value="TCRTETA"/>
</dbReference>
<gene>
    <name evidence="7" type="ORF">WA026_012577</name>
</gene>
<dbReference type="PANTHER" id="PTHR23504">
    <property type="entry name" value="MAJOR FACILITATOR SUPERFAMILY DOMAIN-CONTAINING PROTEIN 10"/>
    <property type="match status" value="1"/>
</dbReference>
<keyword evidence="4 6" id="KW-1133">Transmembrane helix</keyword>
<evidence type="ECO:0000313" key="8">
    <source>
        <dbReference type="Proteomes" id="UP001431783"/>
    </source>
</evidence>
<keyword evidence="2" id="KW-0813">Transport</keyword>
<evidence type="ECO:0000256" key="4">
    <source>
        <dbReference type="ARBA" id="ARBA00022989"/>
    </source>
</evidence>
<protein>
    <submittedName>
        <fullName evidence="7">Uncharacterized protein</fullName>
    </submittedName>
</protein>
<feature type="transmembrane region" description="Helical" evidence="6">
    <location>
        <begin position="75"/>
        <end position="92"/>
    </location>
</feature>
<sequence length="184" mass="19951">MKNLGCKHTIMLGLLFEMLQLLWYGFGTTTWMMWAAGILASMSSITYPAISAFVSIHSTPDKQGVVQGMVTGMRGLCNGLGPAMYGIIFYIFHVDLNEGDNHQSKNDTPALFETYSQLVPGPPFVFGAFLVICALLTASFIPSSKRADSGIPLDTHYEVEKGQKVAGTLSPLIPNRGMENAAIL</sequence>
<comment type="caution">
    <text evidence="7">The sequence shown here is derived from an EMBL/GenBank/DDBJ whole genome shotgun (WGS) entry which is preliminary data.</text>
</comment>
<evidence type="ECO:0000256" key="5">
    <source>
        <dbReference type="ARBA" id="ARBA00023136"/>
    </source>
</evidence>
<dbReference type="GO" id="GO:0016020">
    <property type="term" value="C:membrane"/>
    <property type="evidence" value="ECO:0007669"/>
    <property type="project" value="UniProtKB-SubCell"/>
</dbReference>
<dbReference type="Gene3D" id="1.20.1250.20">
    <property type="entry name" value="MFS general substrate transporter like domains"/>
    <property type="match status" value="1"/>
</dbReference>
<dbReference type="SUPFAM" id="SSF103473">
    <property type="entry name" value="MFS general substrate transporter"/>
    <property type="match status" value="1"/>
</dbReference>
<dbReference type="GO" id="GO:0022857">
    <property type="term" value="F:transmembrane transporter activity"/>
    <property type="evidence" value="ECO:0007669"/>
    <property type="project" value="InterPro"/>
</dbReference>
<keyword evidence="8" id="KW-1185">Reference proteome</keyword>
<proteinExistence type="predicted"/>
<name>A0AAW1U6K2_9CUCU</name>
<dbReference type="InterPro" id="IPR036259">
    <property type="entry name" value="MFS_trans_sf"/>
</dbReference>
<keyword evidence="3 6" id="KW-0812">Transmembrane</keyword>
<reference evidence="7 8" key="1">
    <citation type="submission" date="2023-03" db="EMBL/GenBank/DDBJ databases">
        <title>Genome insight into feeding habits of ladybird beetles.</title>
        <authorList>
            <person name="Li H.-S."/>
            <person name="Huang Y.-H."/>
            <person name="Pang H."/>
        </authorList>
    </citation>
    <scope>NUCLEOTIDE SEQUENCE [LARGE SCALE GENOMIC DNA]</scope>
    <source>
        <strain evidence="7">SYSU_2023b</strain>
        <tissue evidence="7">Whole body</tissue>
    </source>
</reference>
<evidence type="ECO:0000256" key="3">
    <source>
        <dbReference type="ARBA" id="ARBA00022692"/>
    </source>
</evidence>
<dbReference type="AlphaFoldDB" id="A0AAW1U6K2"/>
<feature type="transmembrane region" description="Helical" evidence="6">
    <location>
        <begin position="124"/>
        <end position="141"/>
    </location>
</feature>
<dbReference type="InterPro" id="IPR001958">
    <property type="entry name" value="Tet-R_TetA/multi-R_MdtG-like"/>
</dbReference>
<comment type="subcellular location">
    <subcellularLocation>
        <location evidence="1">Membrane</location>
        <topology evidence="1">Multi-pass membrane protein</topology>
    </subcellularLocation>
</comment>
<dbReference type="EMBL" id="JARQZJ010000036">
    <property type="protein sequence ID" value="KAK9876279.1"/>
    <property type="molecule type" value="Genomic_DNA"/>
</dbReference>
<evidence type="ECO:0000256" key="1">
    <source>
        <dbReference type="ARBA" id="ARBA00004141"/>
    </source>
</evidence>
<keyword evidence="5 6" id="KW-0472">Membrane</keyword>
<evidence type="ECO:0000256" key="6">
    <source>
        <dbReference type="SAM" id="Phobius"/>
    </source>
</evidence>
<evidence type="ECO:0000256" key="2">
    <source>
        <dbReference type="ARBA" id="ARBA00022448"/>
    </source>
</evidence>
<accession>A0AAW1U6K2</accession>